<keyword evidence="7" id="KW-0812">Transmembrane</keyword>
<feature type="domain" description="Protein kinase" evidence="8">
    <location>
        <begin position="23"/>
        <end position="275"/>
    </location>
</feature>
<gene>
    <name evidence="9" type="ORF">EV650_4271</name>
</gene>
<name>A0A4R7ZKH6_9ACTN</name>
<dbReference type="AlphaFoldDB" id="A0A4R7ZKH6"/>
<evidence type="ECO:0000313" key="9">
    <source>
        <dbReference type="EMBL" id="TDW17696.1"/>
    </source>
</evidence>
<comment type="caution">
    <text evidence="9">The sequence shown here is derived from an EMBL/GenBank/DDBJ whole genome shotgun (WGS) entry which is preliminary data.</text>
</comment>
<evidence type="ECO:0000256" key="7">
    <source>
        <dbReference type="SAM" id="Phobius"/>
    </source>
</evidence>
<feature type="transmembrane region" description="Helical" evidence="7">
    <location>
        <begin position="484"/>
        <end position="502"/>
    </location>
</feature>
<reference evidence="9 10" key="1">
    <citation type="submission" date="2019-03" db="EMBL/GenBank/DDBJ databases">
        <title>Genomic Encyclopedia of Type Strains, Phase III (KMG-III): the genomes of soil and plant-associated and newly described type strains.</title>
        <authorList>
            <person name="Whitman W."/>
        </authorList>
    </citation>
    <scope>NUCLEOTIDE SEQUENCE [LARGE SCALE GENOMIC DNA]</scope>
    <source>
        <strain evidence="9 10">VKM Ac-2570</strain>
    </source>
</reference>
<feature type="transmembrane region" description="Helical" evidence="7">
    <location>
        <begin position="575"/>
        <end position="595"/>
    </location>
</feature>
<dbReference type="GO" id="GO:0005524">
    <property type="term" value="F:ATP binding"/>
    <property type="evidence" value="ECO:0007669"/>
    <property type="project" value="UniProtKB-UniRule"/>
</dbReference>
<dbReference type="PANTHER" id="PTHR43289:SF34">
    <property type="entry name" value="SERINE_THREONINE-PROTEIN KINASE YBDM-RELATED"/>
    <property type="match status" value="1"/>
</dbReference>
<evidence type="ECO:0000256" key="6">
    <source>
        <dbReference type="SAM" id="MobiDB-lite"/>
    </source>
</evidence>
<dbReference type="InterPro" id="IPR011009">
    <property type="entry name" value="Kinase-like_dom_sf"/>
</dbReference>
<feature type="binding site" evidence="5">
    <location>
        <position position="51"/>
    </location>
    <ligand>
        <name>ATP</name>
        <dbReference type="ChEBI" id="CHEBI:30616"/>
    </ligand>
</feature>
<evidence type="ECO:0000256" key="5">
    <source>
        <dbReference type="PROSITE-ProRule" id="PRU10141"/>
    </source>
</evidence>
<evidence type="ECO:0000256" key="2">
    <source>
        <dbReference type="ARBA" id="ARBA00022741"/>
    </source>
</evidence>
<dbReference type="Gene3D" id="1.10.510.10">
    <property type="entry name" value="Transferase(Phosphotransferase) domain 1"/>
    <property type="match status" value="1"/>
</dbReference>
<evidence type="ECO:0000313" key="10">
    <source>
        <dbReference type="Proteomes" id="UP000295447"/>
    </source>
</evidence>
<evidence type="ECO:0000259" key="8">
    <source>
        <dbReference type="PROSITE" id="PS50011"/>
    </source>
</evidence>
<dbReference type="InterPro" id="IPR017441">
    <property type="entry name" value="Protein_kinase_ATP_BS"/>
</dbReference>
<feature type="compositionally biased region" description="Pro residues" evidence="6">
    <location>
        <begin position="370"/>
        <end position="386"/>
    </location>
</feature>
<dbReference type="Pfam" id="PF00069">
    <property type="entry name" value="Pkinase"/>
    <property type="match status" value="1"/>
</dbReference>
<keyword evidence="7" id="KW-0472">Membrane</keyword>
<feature type="transmembrane region" description="Helical" evidence="7">
    <location>
        <begin position="508"/>
        <end position="529"/>
    </location>
</feature>
<keyword evidence="3 9" id="KW-0418">Kinase</keyword>
<keyword evidence="9" id="KW-0723">Serine/threonine-protein kinase</keyword>
<keyword evidence="1" id="KW-0808">Transferase</keyword>
<dbReference type="PANTHER" id="PTHR43289">
    <property type="entry name" value="MITOGEN-ACTIVATED PROTEIN KINASE KINASE KINASE 20-RELATED"/>
    <property type="match status" value="1"/>
</dbReference>
<evidence type="ECO:0000256" key="4">
    <source>
        <dbReference type="ARBA" id="ARBA00022840"/>
    </source>
</evidence>
<dbReference type="InterPro" id="IPR008271">
    <property type="entry name" value="Ser/Thr_kinase_AS"/>
</dbReference>
<dbReference type="PROSITE" id="PS00108">
    <property type="entry name" value="PROTEIN_KINASE_ST"/>
    <property type="match status" value="1"/>
</dbReference>
<dbReference type="SUPFAM" id="SSF56112">
    <property type="entry name" value="Protein kinase-like (PK-like)"/>
    <property type="match status" value="1"/>
</dbReference>
<proteinExistence type="predicted"/>
<evidence type="ECO:0000256" key="1">
    <source>
        <dbReference type="ARBA" id="ARBA00022679"/>
    </source>
</evidence>
<dbReference type="GO" id="GO:0004674">
    <property type="term" value="F:protein serine/threonine kinase activity"/>
    <property type="evidence" value="ECO:0007669"/>
    <property type="project" value="UniProtKB-KW"/>
</dbReference>
<dbReference type="PROSITE" id="PS00107">
    <property type="entry name" value="PROTEIN_KINASE_ATP"/>
    <property type="match status" value="1"/>
</dbReference>
<sequence>MSVTGGPPSTHAEEVEEERVGPYRLIRRLGQGGMGVVYLAEGTEGQEVALKVLRPHVADDPIARARLQREATTLQKVDHPGVAGILDHDLEADRPYLVTRFVPGRPLDEHVDERGPLTPRKWLPVAGCLAESLQAIHAVGVIHRDLKPGNVMMFNGKPVMIDFGIAQAADDLRLTQTGLVIGTPGYLAPELIEGEMVSESADWWGWAATVAFAATGRRPFGKGPFEAVLARVHSGHADLEGLDPRLKPLLAAALSPGKADRPTQEEIMAGLSRYSEGRDALPPRETPTVAAVPPTRVVTKLMPTEAEGPTPTEVAQLVPPVIPPLSAFAPIRDRLRDAAAKKPVAPVHPATYSPAPNAAAPAGMPLPYQSGPPAPYPNQGPYPGQAPYPNQSPYSNQPVPYQQPSQPSQPAPVQPAQPAKAPPTGRRTAVIIGFMVALIGLIALTPVIGTASAVVLLVLARTVDRSSTALMRRRQVRGRSGKSDGVVAAAASPLQLVTAFLVTLPCLILPLIMAVVIGGIVTGVAATAYDLTWQPLSAVGFGSAALTALFTAWWGPGGSSLRRGAHITARNTFRAQWLSALVAVALLAIGAVTFYKATQGAGADWARNPIETPNIHRPTLGDLRNAPFIRDLPIIGN</sequence>
<feature type="compositionally biased region" description="Low complexity" evidence="6">
    <location>
        <begin position="387"/>
        <end position="406"/>
    </location>
</feature>
<dbReference type="Gene3D" id="3.30.200.20">
    <property type="entry name" value="Phosphorylase Kinase, domain 1"/>
    <property type="match status" value="1"/>
</dbReference>
<dbReference type="InterPro" id="IPR000719">
    <property type="entry name" value="Prot_kinase_dom"/>
</dbReference>
<dbReference type="OrthoDB" id="9762169at2"/>
<dbReference type="Proteomes" id="UP000295447">
    <property type="component" value="Unassembled WGS sequence"/>
</dbReference>
<keyword evidence="7" id="KW-1133">Transmembrane helix</keyword>
<dbReference type="EMBL" id="SODF01000002">
    <property type="protein sequence ID" value="TDW17696.1"/>
    <property type="molecule type" value="Genomic_DNA"/>
</dbReference>
<dbReference type="PROSITE" id="PS50011">
    <property type="entry name" value="PROTEIN_KINASE_DOM"/>
    <property type="match status" value="1"/>
</dbReference>
<dbReference type="SMART" id="SM00220">
    <property type="entry name" value="S_TKc"/>
    <property type="match status" value="1"/>
</dbReference>
<keyword evidence="4 5" id="KW-0067">ATP-binding</keyword>
<feature type="transmembrane region" description="Helical" evidence="7">
    <location>
        <begin position="536"/>
        <end position="555"/>
    </location>
</feature>
<keyword evidence="2 5" id="KW-0547">Nucleotide-binding</keyword>
<feature type="region of interest" description="Disordered" evidence="6">
    <location>
        <begin position="363"/>
        <end position="424"/>
    </location>
</feature>
<dbReference type="CDD" id="cd14014">
    <property type="entry name" value="STKc_PknB_like"/>
    <property type="match status" value="1"/>
</dbReference>
<feature type="transmembrane region" description="Helical" evidence="7">
    <location>
        <begin position="430"/>
        <end position="463"/>
    </location>
</feature>
<dbReference type="RefSeq" id="WP_134120777.1">
    <property type="nucleotide sequence ID" value="NZ_SODF01000002.1"/>
</dbReference>
<protein>
    <submittedName>
        <fullName evidence="9">Serine/threonine protein kinase</fullName>
    </submittedName>
</protein>
<evidence type="ECO:0000256" key="3">
    <source>
        <dbReference type="ARBA" id="ARBA00022777"/>
    </source>
</evidence>
<keyword evidence="10" id="KW-1185">Reference proteome</keyword>
<accession>A0A4R7ZKH6</accession>
<organism evidence="9 10">
    <name type="scientific">Kribbella kalugense</name>
    <dbReference type="NCBI Taxonomy" id="2512221"/>
    <lineage>
        <taxon>Bacteria</taxon>
        <taxon>Bacillati</taxon>
        <taxon>Actinomycetota</taxon>
        <taxon>Actinomycetes</taxon>
        <taxon>Propionibacteriales</taxon>
        <taxon>Kribbellaceae</taxon>
        <taxon>Kribbella</taxon>
    </lineage>
</organism>